<feature type="transmembrane region" description="Helical" evidence="9">
    <location>
        <begin position="810"/>
        <end position="832"/>
    </location>
</feature>
<keyword evidence="4 9" id="KW-0812">Transmembrane</keyword>
<keyword evidence="7 9" id="KW-1133">Transmembrane helix</keyword>
<dbReference type="eggNOG" id="KOG2262">
    <property type="taxonomic scope" value="Eukaryota"/>
</dbReference>
<dbReference type="OMA" id="FFAVYPM"/>
<dbReference type="GO" id="GO:0016020">
    <property type="term" value="C:membrane"/>
    <property type="evidence" value="ECO:0007669"/>
    <property type="project" value="UniProtKB-SubCell"/>
</dbReference>
<feature type="transmembrane region" description="Helical" evidence="9">
    <location>
        <begin position="537"/>
        <end position="554"/>
    </location>
</feature>
<dbReference type="GeneID" id="2911756"/>
<reference evidence="11 13" key="2">
    <citation type="submission" date="2018-07" db="EMBL/GenBank/DDBJ databases">
        <title>Draft Genome Assemblies for Five Robust Yarrowia lipolytica Strains Exhibiting High Lipid Production and Pentose Sugar Utilization and Sugar Alcohol Secretion from Undetoxified Lignocellulosic Biomass Hydrolysates.</title>
        <authorList>
            <consortium name="DOE Joint Genome Institute"/>
            <person name="Walker C."/>
            <person name="Ryu S."/>
            <person name="Na H."/>
            <person name="Zane M."/>
            <person name="LaButti K."/>
            <person name="Lipzen A."/>
            <person name="Haridas S."/>
            <person name="Barry K."/>
            <person name="Grigoriev I.V."/>
            <person name="Quarterman J."/>
            <person name="Slininger P."/>
            <person name="Dien B."/>
            <person name="Trinh C.T."/>
        </authorList>
    </citation>
    <scope>NUCLEOTIDE SEQUENCE [LARGE SCALE GENOMIC DNA]</scope>
    <source>
        <strain evidence="11 13">YB392</strain>
    </source>
</reference>
<keyword evidence="5" id="KW-0571">Peptide transport</keyword>
<feature type="transmembrane region" description="Helical" evidence="9">
    <location>
        <begin position="781"/>
        <end position="798"/>
    </location>
</feature>
<dbReference type="GO" id="GO:0035673">
    <property type="term" value="F:oligopeptide transmembrane transporter activity"/>
    <property type="evidence" value="ECO:0007669"/>
    <property type="project" value="InterPro"/>
</dbReference>
<evidence type="ECO:0000256" key="1">
    <source>
        <dbReference type="ARBA" id="ARBA00004141"/>
    </source>
</evidence>
<name>A0A1D8NJ54_YARLL</name>
<protein>
    <submittedName>
        <fullName evidence="11">OPT oligopeptide transporter protein-domain-containing protein</fullName>
    </submittedName>
</protein>
<dbReference type="InterPro" id="IPR004648">
    <property type="entry name" value="Oligpept_transpt"/>
</dbReference>
<dbReference type="VEuPathDB" id="FungiDB:YALI1_E23068g"/>
<evidence type="ECO:0000313" key="13">
    <source>
        <dbReference type="Proteomes" id="UP000256601"/>
    </source>
</evidence>
<feature type="transmembrane region" description="Helical" evidence="9">
    <location>
        <begin position="649"/>
        <end position="667"/>
    </location>
</feature>
<feature type="transmembrane region" description="Helical" evidence="9">
    <location>
        <begin position="467"/>
        <end position="492"/>
    </location>
</feature>
<accession>A0A1D8NJ54</accession>
<evidence type="ECO:0000313" key="10">
    <source>
        <dbReference type="EMBL" id="AOW05647.1"/>
    </source>
</evidence>
<dbReference type="OrthoDB" id="9986677at2759"/>
<evidence type="ECO:0000256" key="3">
    <source>
        <dbReference type="ARBA" id="ARBA00022448"/>
    </source>
</evidence>
<dbReference type="EMBL" id="KZ859101">
    <property type="protein sequence ID" value="RDW23220.1"/>
    <property type="molecule type" value="Genomic_DNA"/>
</dbReference>
<comment type="similarity">
    <text evidence="2">Belongs to the oligopeptide OPT transporter family.</text>
</comment>
<dbReference type="NCBIfam" id="TIGR00727">
    <property type="entry name" value="ISP4_OPT"/>
    <property type="match status" value="1"/>
</dbReference>
<dbReference type="NCBIfam" id="TIGR00728">
    <property type="entry name" value="OPT_sfam"/>
    <property type="match status" value="1"/>
</dbReference>
<feature type="transmembrane region" description="Helical" evidence="9">
    <location>
        <begin position="395"/>
        <end position="420"/>
    </location>
</feature>
<feature type="transmembrane region" description="Helical" evidence="9">
    <location>
        <begin position="588"/>
        <end position="606"/>
    </location>
</feature>
<evidence type="ECO:0000313" key="11">
    <source>
        <dbReference type="EMBL" id="RDW23220.1"/>
    </source>
</evidence>
<dbReference type="InterPro" id="IPR004813">
    <property type="entry name" value="OPT"/>
</dbReference>
<gene>
    <name evidence="11" type="ORF">B0I71DRAFT_136315</name>
    <name evidence="10" type="ORF">YALI1_E23068g</name>
</gene>
<evidence type="ECO:0000313" key="12">
    <source>
        <dbReference type="Proteomes" id="UP000182444"/>
    </source>
</evidence>
<organism evidence="10 12">
    <name type="scientific">Yarrowia lipolytica</name>
    <name type="common">Candida lipolytica</name>
    <dbReference type="NCBI Taxonomy" id="4952"/>
    <lineage>
        <taxon>Eukaryota</taxon>
        <taxon>Fungi</taxon>
        <taxon>Dikarya</taxon>
        <taxon>Ascomycota</taxon>
        <taxon>Saccharomycotina</taxon>
        <taxon>Dipodascomycetes</taxon>
        <taxon>Dipodascales</taxon>
        <taxon>Dipodascales incertae sedis</taxon>
        <taxon>Yarrowia</taxon>
    </lineage>
</organism>
<evidence type="ECO:0000256" key="7">
    <source>
        <dbReference type="ARBA" id="ARBA00022989"/>
    </source>
</evidence>
<dbReference type="RefSeq" id="XP_504140.1">
    <property type="nucleotide sequence ID" value="XM_504140.1"/>
</dbReference>
<keyword evidence="8 9" id="KW-0472">Membrane</keyword>
<evidence type="ECO:0000256" key="9">
    <source>
        <dbReference type="SAM" id="Phobius"/>
    </source>
</evidence>
<evidence type="ECO:0000256" key="5">
    <source>
        <dbReference type="ARBA" id="ARBA00022856"/>
    </source>
</evidence>
<evidence type="ECO:0000256" key="8">
    <source>
        <dbReference type="ARBA" id="ARBA00023136"/>
    </source>
</evidence>
<dbReference type="EMBL" id="CP017557">
    <property type="protein sequence ID" value="AOW05647.1"/>
    <property type="molecule type" value="Genomic_DNA"/>
</dbReference>
<reference evidence="10 12" key="1">
    <citation type="journal article" date="2016" name="PLoS ONE">
        <title>Sequence Assembly of Yarrowia lipolytica Strain W29/CLIB89 Shows Transposable Element Diversity.</title>
        <authorList>
            <person name="Magnan C."/>
            <person name="Yu J."/>
            <person name="Chang I."/>
            <person name="Jahn E."/>
            <person name="Kanomata Y."/>
            <person name="Wu J."/>
            <person name="Zeller M."/>
            <person name="Oakes M."/>
            <person name="Baldi P."/>
            <person name="Sandmeyer S."/>
        </authorList>
    </citation>
    <scope>NUCLEOTIDE SEQUENCE [LARGE SCALE GENOMIC DNA]</scope>
    <source>
        <strain evidence="10">CLIB89</strain>
        <strain evidence="12">CLIB89(W29)</strain>
    </source>
</reference>
<feature type="transmembrane region" description="Helical" evidence="9">
    <location>
        <begin position="260"/>
        <end position="281"/>
    </location>
</feature>
<dbReference type="GO" id="GO:0015031">
    <property type="term" value="P:protein transport"/>
    <property type="evidence" value="ECO:0007669"/>
    <property type="project" value="UniProtKB-KW"/>
</dbReference>
<evidence type="ECO:0000256" key="6">
    <source>
        <dbReference type="ARBA" id="ARBA00022927"/>
    </source>
</evidence>
<dbReference type="Proteomes" id="UP000182444">
    <property type="component" value="Chromosome 1E"/>
</dbReference>
<dbReference type="VEuPathDB" id="FungiDB:YALI0_E19294g"/>
<comment type="subcellular location">
    <subcellularLocation>
        <location evidence="1">Membrane</location>
        <topology evidence="1">Multi-pass membrane protein</topology>
    </subcellularLocation>
</comment>
<evidence type="ECO:0000256" key="4">
    <source>
        <dbReference type="ARBA" id="ARBA00022692"/>
    </source>
</evidence>
<feature type="transmembrane region" description="Helical" evidence="9">
    <location>
        <begin position="323"/>
        <end position="344"/>
    </location>
</feature>
<feature type="transmembrane region" description="Helical" evidence="9">
    <location>
        <begin position="561"/>
        <end position="582"/>
    </location>
</feature>
<dbReference type="PANTHER" id="PTHR22601">
    <property type="entry name" value="ISP4 LIKE PROTEIN"/>
    <property type="match status" value="1"/>
</dbReference>
<proteinExistence type="inferred from homology"/>
<keyword evidence="3" id="KW-0813">Transport</keyword>
<dbReference type="KEGG" id="yli:2911756"/>
<sequence length="876" mass="100282">MTDIKPVDLDTKEYDIDTADVREITLHTEEWIAQKLLIPPSDVDGTYPRSVTVISQAFENMSEAEAIAIVKKAWDQHSSDANLTAEHKDVLQHLIEMIGEGKEGEDESVPPEDLEELKYQACLFHHWSPYQQVRSVTTPFDDQDEECETFRCYVIGIIWVGIAAFVNQFFSPRQPPIQLTVAVIQLLLYPSGRLWQFIFPDWGFKVRGVRYSLNPGPWTQKEQLLATLMASVANVPPYIDYNIFVQYLPKFYNQPFALNFGYMVMMMLTTQFMGFGMVGFLRKLAVYPAKAMWPTLLPTLAVNKALLAPNRKEKINGWTMTRYTFFLLVSAIAFIQFWVPNYLFQAISTFNWMTWIAPNNVVLAAITGGASGLGFNPISSFDWNQFTAAVFPVMFMPISSLVLGVSGMFVAGFIILAVWYTNTQYAGYLPINSADVFDNTGLPFNVSRILTNNEFDEAKYRAYSPPYYAAANLVVYGAFFAVYPMSFFYTVIMEWEIMKVSLRDLYDGFKHWKRSNYYGFDDYFSRTMSKYAEVPQWWYMVILLITFGMSIALIEHWNTKATVWMLVVVMLINFVCLFPFTIVMSYTGIQFTLNVLVELIVGYALPGKGIAMMILKAFSVQIQIQCQNFLTDQKVGHYGKLPPRSMFRVQMLATIVAGLVTLGVMQFQLNDVEHMCDVKYQTSHEKFTCPSETVFFSASVIWAVVGPKKIFDSQYPILRWCFLIGFGIALLFVFLQKFVPRMLKKRYPDRASEITKWEARFKEVNPSIICYGFLNYAPYNLTYVWSGVYLAFFFNVYIRKRFPGWWEKYTYVFCSAMNTGIALSAIIIFFALQYTNVNLTWWGNTVSFAGVDGAGGAGIVPIPDKGFFGPDSAHYP</sequence>
<dbReference type="Pfam" id="PF03169">
    <property type="entry name" value="OPT"/>
    <property type="match status" value="1"/>
</dbReference>
<evidence type="ECO:0000256" key="2">
    <source>
        <dbReference type="ARBA" id="ARBA00008807"/>
    </source>
</evidence>
<feature type="transmembrane region" description="Helical" evidence="9">
    <location>
        <begin position="717"/>
        <end position="735"/>
    </location>
</feature>
<dbReference type="AlphaFoldDB" id="A0A1D8NJ54"/>
<keyword evidence="6" id="KW-0653">Protein transport</keyword>
<dbReference type="Proteomes" id="UP000256601">
    <property type="component" value="Unassembled WGS sequence"/>
</dbReference>
<feature type="transmembrane region" description="Helical" evidence="9">
    <location>
        <begin position="356"/>
        <end position="375"/>
    </location>
</feature>